<keyword evidence="3" id="KW-1185">Reference proteome</keyword>
<proteinExistence type="predicted"/>
<accession>A0A101MRV6</accession>
<protein>
    <submittedName>
        <fullName evidence="2">Uncharacterized protein</fullName>
    </submittedName>
</protein>
<feature type="compositionally biased region" description="Polar residues" evidence="1">
    <location>
        <begin position="84"/>
        <end position="97"/>
    </location>
</feature>
<dbReference type="AlphaFoldDB" id="A0A101MRV6"/>
<organism evidence="2 3">
    <name type="scientific">Penicillium freii</name>
    <dbReference type="NCBI Taxonomy" id="48697"/>
    <lineage>
        <taxon>Eukaryota</taxon>
        <taxon>Fungi</taxon>
        <taxon>Dikarya</taxon>
        <taxon>Ascomycota</taxon>
        <taxon>Pezizomycotina</taxon>
        <taxon>Eurotiomycetes</taxon>
        <taxon>Eurotiomycetidae</taxon>
        <taxon>Eurotiales</taxon>
        <taxon>Aspergillaceae</taxon>
        <taxon>Penicillium</taxon>
    </lineage>
</organism>
<feature type="region of interest" description="Disordered" evidence="1">
    <location>
        <begin position="73"/>
        <end position="97"/>
    </location>
</feature>
<name>A0A101MRV6_PENFR</name>
<dbReference type="Proteomes" id="UP000055045">
    <property type="component" value="Unassembled WGS sequence"/>
</dbReference>
<evidence type="ECO:0000256" key="1">
    <source>
        <dbReference type="SAM" id="MobiDB-lite"/>
    </source>
</evidence>
<evidence type="ECO:0000313" key="3">
    <source>
        <dbReference type="Proteomes" id="UP000055045"/>
    </source>
</evidence>
<gene>
    <name evidence="2" type="ORF">ACN42_g1547</name>
</gene>
<comment type="caution">
    <text evidence="2">The sequence shown here is derived from an EMBL/GenBank/DDBJ whole genome shotgun (WGS) entry which is preliminary data.</text>
</comment>
<dbReference type="EMBL" id="LLXE01000025">
    <property type="protein sequence ID" value="KUM65537.1"/>
    <property type="molecule type" value="Genomic_DNA"/>
</dbReference>
<evidence type="ECO:0000313" key="2">
    <source>
        <dbReference type="EMBL" id="KUM65537.1"/>
    </source>
</evidence>
<reference evidence="2 3" key="1">
    <citation type="submission" date="2015-10" db="EMBL/GenBank/DDBJ databases">
        <title>Genome sequencing of Penicillium freii.</title>
        <authorList>
            <person name="Nguyen H.D."/>
            <person name="Visagie C.M."/>
            <person name="Seifert K.A."/>
        </authorList>
    </citation>
    <scope>NUCLEOTIDE SEQUENCE [LARGE SCALE GENOMIC DNA]</scope>
    <source>
        <strain evidence="2 3">DAOM 242723</strain>
    </source>
</reference>
<sequence>MIQVRVNDLQHTKQFVVAISDYLRIDLPSSVSQCARITYQLRITSTFCLNPCLLANLVHFNYHVGFKTPVPAKTVDTSSNSSSVKLQKSCISARSSQ</sequence>